<protein>
    <submittedName>
        <fullName evidence="1">TIGR02221 family CRISPR-associated protein</fullName>
    </submittedName>
</protein>
<sequence>MGRNEMAKVLIAPIGAGRKNREYERATYRFPDNGKTYRTPFISAALCEHLKVDKIFMLGTNRSMWEEVYRYFGEIEKNQEREDGYYQLAEGIENGLENDDLAAVSEIIDQYLQKINPAASGGSHCRIIEYGLNEQELFHNFSVMMDLQKEIHEGDEIYLDITHSFRSIPLFMYVMMDFIQNLRTDEHIQLAGIYYGMFEANSDGLVPVVDLKPLFEINRWTIGVYDFINYGNVGTIAGLLKDERLKDTLMNISFVTNSNNVLELREYTDRLRDLLNNEWIEHGNRIFPFIRPQLKKFTDFFKGASNDAEFQFLLAKWFFQHHRYSNGYLCLEEAMISKLAYLYRKVDSLLDGRNIQVRKKIKKVFYQLENTEKPFYHEIQRTFIEISKIRNQIAHSGLNKELSFKKIMNETGELLKRVENIFFTPQNEKLLNELIKRYPYSSLS</sequence>
<dbReference type="Proteomes" id="UP000257014">
    <property type="component" value="Unassembled WGS sequence"/>
</dbReference>
<comment type="caution">
    <text evidence="1">The sequence shown here is derived from an EMBL/GenBank/DDBJ whole genome shotgun (WGS) entry which is preliminary data.</text>
</comment>
<proteinExistence type="predicted"/>
<dbReference type="NCBIfam" id="TIGR02549">
    <property type="entry name" value="CRISPR_DxTHG"/>
    <property type="match status" value="1"/>
</dbReference>
<dbReference type="NCBIfam" id="TIGR02221">
    <property type="entry name" value="cas_TM1812"/>
    <property type="match status" value="1"/>
</dbReference>
<evidence type="ECO:0000313" key="2">
    <source>
        <dbReference type="Proteomes" id="UP000257014"/>
    </source>
</evidence>
<dbReference type="SUPFAM" id="SSF160980">
    <property type="entry name" value="SSO1389-like"/>
    <property type="match status" value="1"/>
</dbReference>
<gene>
    <name evidence="1" type="ORF">C6P37_13370</name>
</gene>
<name>A0A3E0K1P6_9BACI</name>
<organism evidence="1 2">
    <name type="scientific">Caldibacillus debilis</name>
    <dbReference type="NCBI Taxonomy" id="301148"/>
    <lineage>
        <taxon>Bacteria</taxon>
        <taxon>Bacillati</taxon>
        <taxon>Bacillota</taxon>
        <taxon>Bacilli</taxon>
        <taxon>Bacillales</taxon>
        <taxon>Bacillaceae</taxon>
        <taxon>Caldibacillus</taxon>
    </lineage>
</organism>
<reference evidence="1 2" key="1">
    <citation type="submission" date="2018-03" db="EMBL/GenBank/DDBJ databases">
        <authorList>
            <person name="Keele B.F."/>
        </authorList>
    </citation>
    <scope>NUCLEOTIDE SEQUENCE [LARGE SCALE GENOMIC DNA]</scope>
    <source>
        <strain evidence="1">ZCTH4_d</strain>
    </source>
</reference>
<dbReference type="Gene3D" id="3.40.50.10640">
    <property type="entry name" value="SSO1389-like"/>
    <property type="match status" value="1"/>
</dbReference>
<dbReference type="InterPro" id="IPR011742">
    <property type="entry name" value="CRISPR-assoc_prot_TM1812"/>
</dbReference>
<dbReference type="InterPro" id="IPR013383">
    <property type="entry name" value="CRISPR-assoc_prot_DxTHG_CS"/>
</dbReference>
<dbReference type="EMBL" id="QEWE01000025">
    <property type="protein sequence ID" value="REJ26459.1"/>
    <property type="molecule type" value="Genomic_DNA"/>
</dbReference>
<accession>A0A3E0K1P6</accession>
<evidence type="ECO:0000313" key="1">
    <source>
        <dbReference type="EMBL" id="REJ26459.1"/>
    </source>
</evidence>
<dbReference type="AlphaFoldDB" id="A0A3E0K1P6"/>